<evidence type="ECO:0000313" key="3">
    <source>
        <dbReference type="Proteomes" id="UP000054516"/>
    </source>
</evidence>
<sequence length="105" mass="12086">MHRSFAVEGARFYTFTGPLLPLTRTPFADPSYATHYSTRGNSSSSYYPPRRDPMTSERISAYRDQTDSRQGFHVTGQQSRSGSSMDRHLKEWDNKWEKMASRKGS</sequence>
<evidence type="ECO:0000256" key="1">
    <source>
        <dbReference type="SAM" id="MobiDB-lite"/>
    </source>
</evidence>
<dbReference type="EMBL" id="DF977458">
    <property type="protein sequence ID" value="GAP85704.2"/>
    <property type="molecule type" value="Genomic_DNA"/>
</dbReference>
<proteinExistence type="predicted"/>
<dbReference type="AlphaFoldDB" id="A0A1W2TCL6"/>
<feature type="region of interest" description="Disordered" evidence="1">
    <location>
        <begin position="31"/>
        <end position="105"/>
    </location>
</feature>
<organism evidence="2">
    <name type="scientific">Rosellinia necatrix</name>
    <name type="common">White root-rot fungus</name>
    <dbReference type="NCBI Taxonomy" id="77044"/>
    <lineage>
        <taxon>Eukaryota</taxon>
        <taxon>Fungi</taxon>
        <taxon>Dikarya</taxon>
        <taxon>Ascomycota</taxon>
        <taxon>Pezizomycotina</taxon>
        <taxon>Sordariomycetes</taxon>
        <taxon>Xylariomycetidae</taxon>
        <taxon>Xylariales</taxon>
        <taxon>Xylariaceae</taxon>
        <taxon>Rosellinia</taxon>
    </lineage>
</organism>
<gene>
    <name evidence="2" type="ORF">SAMD00023353_1300160</name>
</gene>
<feature type="compositionally biased region" description="Basic and acidic residues" evidence="1">
    <location>
        <begin position="49"/>
        <end position="67"/>
    </location>
</feature>
<reference evidence="2" key="1">
    <citation type="submission" date="2016-03" db="EMBL/GenBank/DDBJ databases">
        <title>Draft genome sequence of Rosellinia necatrix.</title>
        <authorList>
            <person name="Kanematsu S."/>
        </authorList>
    </citation>
    <scope>NUCLEOTIDE SEQUENCE [LARGE SCALE GENOMIC DNA]</scope>
    <source>
        <strain evidence="2">W97</strain>
    </source>
</reference>
<keyword evidence="3" id="KW-1185">Reference proteome</keyword>
<evidence type="ECO:0000313" key="2">
    <source>
        <dbReference type="EMBL" id="GAP85704.2"/>
    </source>
</evidence>
<name>A0A1W2TCL6_ROSNE</name>
<accession>A0A1W2TCL6</accession>
<dbReference type="Proteomes" id="UP000054516">
    <property type="component" value="Unassembled WGS sequence"/>
</dbReference>
<feature type="compositionally biased region" description="Polar residues" evidence="1">
    <location>
        <begin position="75"/>
        <end position="84"/>
    </location>
</feature>
<feature type="compositionally biased region" description="Basic and acidic residues" evidence="1">
    <location>
        <begin position="85"/>
        <end position="105"/>
    </location>
</feature>
<protein>
    <submittedName>
        <fullName evidence="2">Uncharacterized protein</fullName>
    </submittedName>
</protein>